<protein>
    <submittedName>
        <fullName evidence="8">MMPL family transporter</fullName>
    </submittedName>
</protein>
<dbReference type="Proteomes" id="UP001158045">
    <property type="component" value="Unassembled WGS sequence"/>
</dbReference>
<feature type="transmembrane region" description="Helical" evidence="6">
    <location>
        <begin position="271"/>
        <end position="294"/>
    </location>
</feature>
<feature type="transmembrane region" description="Helical" evidence="6">
    <location>
        <begin position="200"/>
        <end position="220"/>
    </location>
</feature>
<dbReference type="SUPFAM" id="SSF82866">
    <property type="entry name" value="Multidrug efflux transporter AcrB transmembrane domain"/>
    <property type="match status" value="2"/>
</dbReference>
<evidence type="ECO:0000259" key="7">
    <source>
        <dbReference type="Pfam" id="PF03176"/>
    </source>
</evidence>
<evidence type="ECO:0000313" key="9">
    <source>
        <dbReference type="Proteomes" id="UP001158045"/>
    </source>
</evidence>
<feature type="transmembrane region" description="Helical" evidence="6">
    <location>
        <begin position="175"/>
        <end position="193"/>
    </location>
</feature>
<feature type="transmembrane region" description="Helical" evidence="6">
    <location>
        <begin position="14"/>
        <end position="35"/>
    </location>
</feature>
<proteinExistence type="predicted"/>
<dbReference type="PANTHER" id="PTHR33406">
    <property type="entry name" value="MEMBRANE PROTEIN MJ1562-RELATED"/>
    <property type="match status" value="1"/>
</dbReference>
<feature type="transmembrane region" description="Helical" evidence="6">
    <location>
        <begin position="651"/>
        <end position="677"/>
    </location>
</feature>
<feature type="transmembrane region" description="Helical" evidence="6">
    <location>
        <begin position="232"/>
        <end position="250"/>
    </location>
</feature>
<comment type="subcellular location">
    <subcellularLocation>
        <location evidence="1">Cell membrane</location>
        <topology evidence="1">Multi-pass membrane protein</topology>
    </subcellularLocation>
</comment>
<feature type="transmembrane region" description="Helical" evidence="6">
    <location>
        <begin position="571"/>
        <end position="591"/>
    </location>
</feature>
<evidence type="ECO:0000256" key="2">
    <source>
        <dbReference type="ARBA" id="ARBA00022475"/>
    </source>
</evidence>
<evidence type="ECO:0000256" key="6">
    <source>
        <dbReference type="SAM" id="Phobius"/>
    </source>
</evidence>
<dbReference type="Gene3D" id="1.20.1640.10">
    <property type="entry name" value="Multidrug efflux transporter AcrB transmembrane domain"/>
    <property type="match status" value="2"/>
</dbReference>
<keyword evidence="5 6" id="KW-0472">Membrane</keyword>
<keyword evidence="9" id="KW-1185">Reference proteome</keyword>
<evidence type="ECO:0000256" key="4">
    <source>
        <dbReference type="ARBA" id="ARBA00022989"/>
    </source>
</evidence>
<dbReference type="Pfam" id="PF03176">
    <property type="entry name" value="MMPL"/>
    <property type="match status" value="2"/>
</dbReference>
<sequence>MEKFGMFVGQKRKLIVFIAILLMIPSVIGIMLVPINYDILAYLPSDVESVKGQNILSHTFESSNQGYLVFENTPEYIIDDKISKIKEVEGVQKVLWIRDALNMGVPKEMLPEELSEIVYRDDCVLVLINFEGNATDESTQMAIADIRDISGDNSYLSGMGALIKDTIDISNTEKIVYMVLAVILTIIVLALTLKSTIIPLLFLISIGFSIAVNLGTNVLLKDVSYVTEAIAAVLQLGVTMDFSIFLYHRYEEERERYSDHIEAMGVAVNKTAVSISGAALTTIAGFLALCAMKLTIGSNIGIVMAKGVLIGVISTLTLTPALILIFDKAIHRFQHPVLMPSFDKLSRFVVKRHVLILILGCMLLIPAIYGASNTNVYYKLDESLPQDLQSIVSLNKMKTTYDMATTHMILIKDELPDYQINEMVNQIEALDGVSKVIAYNKLIGPMIPVEMIPEELSKVFYQGGYEQIIVNSSMAVASDETSKQLEEIRAIIRTYDEEALITGEGALSQDLIEISAIDFKNVNILSILAVFIIIMISFRSLSIPVLLIAVIELAVSINMGIPYYTGATIPFIATIVIGTIQLGSTVDYAILLTTRFKEELGEQKNKVDAMTVALKSASKSIMTSGLTFFVTTISVAAISKIDLISSLSGMIGRGALISMITIMLILPSVLLIFEGLIQKTTMKWRRI</sequence>
<gene>
    <name evidence="8" type="ORF">QE109_11665</name>
</gene>
<dbReference type="PANTHER" id="PTHR33406:SF13">
    <property type="entry name" value="MEMBRANE PROTEIN YDFJ"/>
    <property type="match status" value="1"/>
</dbReference>
<dbReference type="InterPro" id="IPR004869">
    <property type="entry name" value="MMPL_dom"/>
</dbReference>
<comment type="caution">
    <text evidence="8">The sequence shown here is derived from an EMBL/GenBank/DDBJ whole genome shotgun (WGS) entry which is preliminary data.</text>
</comment>
<feature type="transmembrane region" description="Helical" evidence="6">
    <location>
        <begin position="521"/>
        <end position="538"/>
    </location>
</feature>
<feature type="transmembrane region" description="Helical" evidence="6">
    <location>
        <begin position="354"/>
        <end position="372"/>
    </location>
</feature>
<dbReference type="RefSeq" id="WP_281094701.1">
    <property type="nucleotide sequence ID" value="NZ_JARYZI010000007.1"/>
</dbReference>
<keyword evidence="3 6" id="KW-0812">Transmembrane</keyword>
<accession>A0ABT6NEG7</accession>
<dbReference type="EMBL" id="JARYZI010000007">
    <property type="protein sequence ID" value="MDH8678811.1"/>
    <property type="molecule type" value="Genomic_DNA"/>
</dbReference>
<feature type="domain" description="Membrane transport protein MMPL" evidence="7">
    <location>
        <begin position="469"/>
        <end position="673"/>
    </location>
</feature>
<evidence type="ECO:0000256" key="1">
    <source>
        <dbReference type="ARBA" id="ARBA00004651"/>
    </source>
</evidence>
<keyword evidence="4 6" id="KW-1133">Transmembrane helix</keyword>
<organism evidence="8 9">
    <name type="scientific">Fusibacter bizertensis</name>
    <dbReference type="NCBI Taxonomy" id="1488331"/>
    <lineage>
        <taxon>Bacteria</taxon>
        <taxon>Bacillati</taxon>
        <taxon>Bacillota</taxon>
        <taxon>Clostridia</taxon>
        <taxon>Eubacteriales</taxon>
        <taxon>Eubacteriales Family XII. Incertae Sedis</taxon>
        <taxon>Fusibacter</taxon>
    </lineage>
</organism>
<keyword evidence="2" id="KW-1003">Cell membrane</keyword>
<feature type="transmembrane region" description="Helical" evidence="6">
    <location>
        <begin position="620"/>
        <end position="639"/>
    </location>
</feature>
<feature type="domain" description="Membrane transport protein MMPL" evidence="7">
    <location>
        <begin position="123"/>
        <end position="329"/>
    </location>
</feature>
<evidence type="ECO:0000256" key="5">
    <source>
        <dbReference type="ARBA" id="ARBA00023136"/>
    </source>
</evidence>
<reference evidence="8 9" key="1">
    <citation type="submission" date="2023-04" db="EMBL/GenBank/DDBJ databases">
        <title>Fusibacter bizertensis strain WBS, isolated from littoral bottom sediments of the Arctic seas - biochemical and genomic analysis.</title>
        <authorList>
            <person name="Brioukhanov A.L."/>
        </authorList>
    </citation>
    <scope>NUCLEOTIDE SEQUENCE [LARGE SCALE GENOMIC DNA]</scope>
    <source>
        <strain evidence="8 9">WBS</strain>
    </source>
</reference>
<feature type="transmembrane region" description="Helical" evidence="6">
    <location>
        <begin position="300"/>
        <end position="326"/>
    </location>
</feature>
<dbReference type="InterPro" id="IPR050545">
    <property type="entry name" value="Mycobact_MmpL"/>
</dbReference>
<evidence type="ECO:0000313" key="8">
    <source>
        <dbReference type="EMBL" id="MDH8678811.1"/>
    </source>
</evidence>
<name>A0ABT6NEG7_9FIRM</name>
<evidence type="ECO:0000256" key="3">
    <source>
        <dbReference type="ARBA" id="ARBA00022692"/>
    </source>
</evidence>